<reference evidence="2 3" key="1">
    <citation type="submission" date="2021-01" db="EMBL/GenBank/DDBJ databases">
        <title>WGS of actinomycetes isolated from Thailand.</title>
        <authorList>
            <person name="Thawai C."/>
        </authorList>
    </citation>
    <scope>NUCLEOTIDE SEQUENCE [LARGE SCALE GENOMIC DNA]</scope>
    <source>
        <strain evidence="2 3">CH9-7</strain>
    </source>
</reference>
<dbReference type="Proteomes" id="UP000629371">
    <property type="component" value="Unassembled WGS sequence"/>
</dbReference>
<evidence type="ECO:0000256" key="1">
    <source>
        <dbReference type="SAM" id="MobiDB-lite"/>
    </source>
</evidence>
<proteinExistence type="predicted"/>
<name>A0ABS1MVX7_9ACTN</name>
<dbReference type="RefSeq" id="WP_201806798.1">
    <property type="nucleotide sequence ID" value="NZ_JAERRI010000011.1"/>
</dbReference>
<feature type="region of interest" description="Disordered" evidence="1">
    <location>
        <begin position="33"/>
        <end position="56"/>
    </location>
</feature>
<organism evidence="2 3">
    <name type="scientific">Streptomyces siderophoricus</name>
    <dbReference type="NCBI Taxonomy" id="2802281"/>
    <lineage>
        <taxon>Bacteria</taxon>
        <taxon>Bacillati</taxon>
        <taxon>Actinomycetota</taxon>
        <taxon>Actinomycetes</taxon>
        <taxon>Kitasatosporales</taxon>
        <taxon>Streptomycetaceae</taxon>
        <taxon>Streptomyces</taxon>
    </lineage>
</organism>
<comment type="caution">
    <text evidence="2">The sequence shown here is derived from an EMBL/GenBank/DDBJ whole genome shotgun (WGS) entry which is preliminary data.</text>
</comment>
<sequence length="83" mass="9140">MVTNPVEVDDVYHATAKLFGPLLRRLFPPSGRRRADAVAPLPPPVEHERPAAPLPPVVRGEDTVLVRPYLVAYEQQYGLEGVA</sequence>
<gene>
    <name evidence="2" type="ORF">JK360_21200</name>
</gene>
<evidence type="ECO:0000313" key="2">
    <source>
        <dbReference type="EMBL" id="MBL1091875.1"/>
    </source>
</evidence>
<accession>A0ABS1MVX7</accession>
<evidence type="ECO:0000313" key="3">
    <source>
        <dbReference type="Proteomes" id="UP000629371"/>
    </source>
</evidence>
<dbReference type="EMBL" id="JAERRI010000011">
    <property type="protein sequence ID" value="MBL1091875.1"/>
    <property type="molecule type" value="Genomic_DNA"/>
</dbReference>
<protein>
    <submittedName>
        <fullName evidence="2">Uncharacterized protein</fullName>
    </submittedName>
</protein>
<keyword evidence="3" id="KW-1185">Reference proteome</keyword>